<protein>
    <submittedName>
        <fullName evidence="1">Uncharacterized protein</fullName>
    </submittedName>
</protein>
<organism evidence="1 2">
    <name type="scientific">Brachionus plicatilis</name>
    <name type="common">Marine rotifer</name>
    <name type="synonym">Brachionus muelleri</name>
    <dbReference type="NCBI Taxonomy" id="10195"/>
    <lineage>
        <taxon>Eukaryota</taxon>
        <taxon>Metazoa</taxon>
        <taxon>Spiralia</taxon>
        <taxon>Gnathifera</taxon>
        <taxon>Rotifera</taxon>
        <taxon>Eurotatoria</taxon>
        <taxon>Monogononta</taxon>
        <taxon>Pseudotrocha</taxon>
        <taxon>Ploima</taxon>
        <taxon>Brachionidae</taxon>
        <taxon>Brachionus</taxon>
    </lineage>
</organism>
<comment type="caution">
    <text evidence="1">The sequence shown here is derived from an EMBL/GenBank/DDBJ whole genome shotgun (WGS) entry which is preliminary data.</text>
</comment>
<evidence type="ECO:0000313" key="2">
    <source>
        <dbReference type="Proteomes" id="UP000276133"/>
    </source>
</evidence>
<dbReference type="AlphaFoldDB" id="A0A3M7QNZ1"/>
<gene>
    <name evidence="1" type="ORF">BpHYR1_026793</name>
</gene>
<name>A0A3M7QNZ1_BRAPC</name>
<keyword evidence="2" id="KW-1185">Reference proteome</keyword>
<evidence type="ECO:0000313" key="1">
    <source>
        <dbReference type="EMBL" id="RNA13062.1"/>
    </source>
</evidence>
<dbReference type="Proteomes" id="UP000276133">
    <property type="component" value="Unassembled WGS sequence"/>
</dbReference>
<sequence>MIKITSLKNKYPKVTISITIFRKNTLMLIVESTRIPDFKTPLPLVSKNLQQWSVQSFSSNSRSSINAEGGLSLQEVAHITHFYIFLNN</sequence>
<reference evidence="1 2" key="1">
    <citation type="journal article" date="2018" name="Sci. Rep.">
        <title>Genomic signatures of local adaptation to the degree of environmental predictability in rotifers.</title>
        <authorList>
            <person name="Franch-Gras L."/>
            <person name="Hahn C."/>
            <person name="Garcia-Roger E.M."/>
            <person name="Carmona M.J."/>
            <person name="Serra M."/>
            <person name="Gomez A."/>
        </authorList>
    </citation>
    <scope>NUCLEOTIDE SEQUENCE [LARGE SCALE GENOMIC DNA]</scope>
    <source>
        <strain evidence="1">HYR1</strain>
    </source>
</reference>
<proteinExistence type="predicted"/>
<dbReference type="EMBL" id="REGN01005518">
    <property type="protein sequence ID" value="RNA13062.1"/>
    <property type="molecule type" value="Genomic_DNA"/>
</dbReference>
<accession>A0A3M7QNZ1</accession>